<evidence type="ECO:0000313" key="2">
    <source>
        <dbReference type="EMBL" id="WDE95819.1"/>
    </source>
</evidence>
<name>A0ABY7VR69_9BACT</name>
<feature type="domain" description="PPM-type phosphatase" evidence="1">
    <location>
        <begin position="11"/>
        <end position="261"/>
    </location>
</feature>
<proteinExistence type="predicted"/>
<dbReference type="Proteomes" id="UP001214250">
    <property type="component" value="Chromosome 1"/>
</dbReference>
<protein>
    <submittedName>
        <fullName evidence="2">Protein phosphatase 2C domain-containing protein</fullName>
    </submittedName>
</protein>
<dbReference type="InterPro" id="IPR036457">
    <property type="entry name" value="PPM-type-like_dom_sf"/>
</dbReference>
<dbReference type="Pfam" id="PF13672">
    <property type="entry name" value="PP2C_2"/>
    <property type="match status" value="1"/>
</dbReference>
<dbReference type="SMART" id="SM00331">
    <property type="entry name" value="PP2C_SIG"/>
    <property type="match status" value="1"/>
</dbReference>
<dbReference type="CDD" id="cd00143">
    <property type="entry name" value="PP2Cc"/>
    <property type="match status" value="1"/>
</dbReference>
<reference evidence="2 3" key="1">
    <citation type="submission" date="2023-02" db="EMBL/GenBank/DDBJ databases">
        <title>Genome sequence of Lentisphaera profundi SAORIC-696.</title>
        <authorList>
            <person name="Kim e."/>
            <person name="Cho J.-C."/>
            <person name="Choi A."/>
            <person name="Kang I."/>
        </authorList>
    </citation>
    <scope>NUCLEOTIDE SEQUENCE [LARGE SCALE GENOMIC DNA]</scope>
    <source>
        <strain evidence="2 3">SAORIC-696</strain>
    </source>
</reference>
<dbReference type="PROSITE" id="PS51746">
    <property type="entry name" value="PPM_2"/>
    <property type="match status" value="1"/>
</dbReference>
<dbReference type="EMBL" id="CP117811">
    <property type="protein sequence ID" value="WDE95819.1"/>
    <property type="molecule type" value="Genomic_DNA"/>
</dbReference>
<dbReference type="SMART" id="SM00332">
    <property type="entry name" value="PP2Cc"/>
    <property type="match status" value="1"/>
</dbReference>
<dbReference type="RefSeq" id="WP_274149626.1">
    <property type="nucleotide sequence ID" value="NZ_CP117811.1"/>
</dbReference>
<keyword evidence="3" id="KW-1185">Reference proteome</keyword>
<gene>
    <name evidence="2" type="ORF">PQO03_08835</name>
</gene>
<organism evidence="2 3">
    <name type="scientific">Lentisphaera profundi</name>
    <dbReference type="NCBI Taxonomy" id="1658616"/>
    <lineage>
        <taxon>Bacteria</taxon>
        <taxon>Pseudomonadati</taxon>
        <taxon>Lentisphaerota</taxon>
        <taxon>Lentisphaeria</taxon>
        <taxon>Lentisphaerales</taxon>
        <taxon>Lentisphaeraceae</taxon>
        <taxon>Lentisphaera</taxon>
    </lineage>
</organism>
<accession>A0ABY7VR69</accession>
<dbReference type="Gene3D" id="3.60.40.10">
    <property type="entry name" value="PPM-type phosphatase domain"/>
    <property type="match status" value="1"/>
</dbReference>
<dbReference type="SUPFAM" id="SSF81606">
    <property type="entry name" value="PP2C-like"/>
    <property type="match status" value="1"/>
</dbReference>
<evidence type="ECO:0000259" key="1">
    <source>
        <dbReference type="PROSITE" id="PS51746"/>
    </source>
</evidence>
<dbReference type="InterPro" id="IPR001932">
    <property type="entry name" value="PPM-type_phosphatase-like_dom"/>
</dbReference>
<sequence length="262" mass="28611">MFKTFKKATPSSAIGPDQIAGGTHVGLVREHNEDSYLYVTLPGDKISLVVVTDGMGGHEGGEFASYFATEALGRIWGQSADPTTAKLRESEQILVETIKMCNDKIFAINEKLNVSRAMGTTITAGLFVPGKLIVAQVGDSRAYMQRGRNLVQITEDQTWVAKMVKLGNLKAEEAENHPLSHLLSNCMGAGSALDVQVSICRRKEGDRYLFCTDGLYGSLTHQVMTDLMTDLRRPQKILTELINRSLDAGGKDNITGIVIFDD</sequence>
<evidence type="ECO:0000313" key="3">
    <source>
        <dbReference type="Proteomes" id="UP001214250"/>
    </source>
</evidence>